<keyword evidence="2" id="KW-1185">Reference proteome</keyword>
<accession>A0A8J6JIS0</accession>
<comment type="caution">
    <text evidence="1">The sequence shown here is derived from an EMBL/GenBank/DDBJ whole genome shotgun (WGS) entry which is preliminary data.</text>
</comment>
<dbReference type="EMBL" id="JACOPQ010000002">
    <property type="protein sequence ID" value="MBC5736032.1"/>
    <property type="molecule type" value="Genomic_DNA"/>
</dbReference>
<evidence type="ECO:0000313" key="2">
    <source>
        <dbReference type="Proteomes" id="UP000607645"/>
    </source>
</evidence>
<reference evidence="1" key="1">
    <citation type="submission" date="2020-08" db="EMBL/GenBank/DDBJ databases">
        <title>Genome public.</title>
        <authorList>
            <person name="Liu C."/>
            <person name="Sun Q."/>
        </authorList>
    </citation>
    <scope>NUCLEOTIDE SEQUENCE</scope>
    <source>
        <strain evidence="1">NSJ-52</strain>
    </source>
</reference>
<protein>
    <submittedName>
        <fullName evidence="1">Uncharacterized protein</fullName>
    </submittedName>
</protein>
<dbReference type="Proteomes" id="UP000607645">
    <property type="component" value="Unassembled WGS sequence"/>
</dbReference>
<name>A0A8J6JIS0_9FIRM</name>
<dbReference type="AlphaFoldDB" id="A0A8J6JIS0"/>
<proteinExistence type="predicted"/>
<evidence type="ECO:0000313" key="1">
    <source>
        <dbReference type="EMBL" id="MBC5736032.1"/>
    </source>
</evidence>
<gene>
    <name evidence="1" type="ORF">H8S62_03260</name>
</gene>
<sequence length="68" mass="7822">MYEVVPEIHSGEEYGLGVYQTYALRAPSGYVVHDVTTYARRLEGFASRLNRFHASEIHLLDLIYDFIA</sequence>
<dbReference type="RefSeq" id="WP_155149399.1">
    <property type="nucleotide sequence ID" value="NZ_JACOPQ010000002.1"/>
</dbReference>
<organism evidence="1 2">
    <name type="scientific">Lawsonibacter faecis</name>
    <dbReference type="NCBI Taxonomy" id="2763052"/>
    <lineage>
        <taxon>Bacteria</taxon>
        <taxon>Bacillati</taxon>
        <taxon>Bacillota</taxon>
        <taxon>Clostridia</taxon>
        <taxon>Eubacteriales</taxon>
        <taxon>Oscillospiraceae</taxon>
        <taxon>Lawsonibacter</taxon>
    </lineage>
</organism>